<evidence type="ECO:0000259" key="1">
    <source>
        <dbReference type="Pfam" id="PF07561"/>
    </source>
</evidence>
<dbReference type="InterPro" id="IPR011437">
    <property type="entry name" value="DUF1540"/>
</dbReference>
<evidence type="ECO:0000313" key="2">
    <source>
        <dbReference type="EMBL" id="SHO44844.1"/>
    </source>
</evidence>
<organism evidence="2 3">
    <name type="scientific">Anaerocolumna xylanovorans DSM 12503</name>
    <dbReference type="NCBI Taxonomy" id="1121345"/>
    <lineage>
        <taxon>Bacteria</taxon>
        <taxon>Bacillati</taxon>
        <taxon>Bacillota</taxon>
        <taxon>Clostridia</taxon>
        <taxon>Lachnospirales</taxon>
        <taxon>Lachnospiraceae</taxon>
        <taxon>Anaerocolumna</taxon>
    </lineage>
</organism>
<evidence type="ECO:0000313" key="3">
    <source>
        <dbReference type="Proteomes" id="UP000184612"/>
    </source>
</evidence>
<dbReference type="AlphaFoldDB" id="A0A1M7Y041"/>
<feature type="domain" description="DUF1540" evidence="1">
    <location>
        <begin position="7"/>
        <end position="49"/>
    </location>
</feature>
<dbReference type="Pfam" id="PF07561">
    <property type="entry name" value="DUF1540"/>
    <property type="match status" value="1"/>
</dbReference>
<dbReference type="EMBL" id="FRFD01000003">
    <property type="protein sequence ID" value="SHO44844.1"/>
    <property type="molecule type" value="Genomic_DNA"/>
</dbReference>
<name>A0A1M7Y041_9FIRM</name>
<accession>A0A1M7Y041</accession>
<sequence>MDVNSSIGCSVTECQYHAGKSQHCTLDKIMVGKNESYTSQSEDTDCESFKVKENKTY</sequence>
<dbReference type="Proteomes" id="UP000184612">
    <property type="component" value="Unassembled WGS sequence"/>
</dbReference>
<gene>
    <name evidence="2" type="ORF">SAMN02745217_00740</name>
</gene>
<reference evidence="2 3" key="1">
    <citation type="submission" date="2016-12" db="EMBL/GenBank/DDBJ databases">
        <authorList>
            <person name="Song W.-J."/>
            <person name="Kurnit D.M."/>
        </authorList>
    </citation>
    <scope>NUCLEOTIDE SEQUENCE [LARGE SCALE GENOMIC DNA]</scope>
    <source>
        <strain evidence="2 3">DSM 12503</strain>
    </source>
</reference>
<keyword evidence="3" id="KW-1185">Reference proteome</keyword>
<dbReference type="OrthoDB" id="1756089at2"/>
<protein>
    <recommendedName>
        <fullName evidence="1">DUF1540 domain-containing protein</fullName>
    </recommendedName>
</protein>
<dbReference type="RefSeq" id="WP_073587416.1">
    <property type="nucleotide sequence ID" value="NZ_FRFD01000003.1"/>
</dbReference>
<dbReference type="STRING" id="1121345.SAMN02745217_00740"/>
<proteinExistence type="predicted"/>